<keyword evidence="3" id="KW-1185">Reference proteome</keyword>
<keyword evidence="1" id="KW-0812">Transmembrane</keyword>
<dbReference type="Proteomes" id="UP001054837">
    <property type="component" value="Unassembled WGS sequence"/>
</dbReference>
<evidence type="ECO:0000256" key="1">
    <source>
        <dbReference type="SAM" id="Phobius"/>
    </source>
</evidence>
<evidence type="ECO:0000313" key="2">
    <source>
        <dbReference type="EMBL" id="GIY31993.1"/>
    </source>
</evidence>
<evidence type="ECO:0000313" key="3">
    <source>
        <dbReference type="Proteomes" id="UP001054837"/>
    </source>
</evidence>
<evidence type="ECO:0008006" key="4">
    <source>
        <dbReference type="Google" id="ProtNLM"/>
    </source>
</evidence>
<dbReference type="AlphaFoldDB" id="A0AAV4SCH3"/>
<keyword evidence="1" id="KW-1133">Transmembrane helix</keyword>
<gene>
    <name evidence="2" type="ORF">CDAR_411031</name>
</gene>
<accession>A0AAV4SCH3</accession>
<proteinExistence type="predicted"/>
<sequence>MVVLSLCERVGGDGKPAEMLPLFIYFLLLLLGCVVFIYRSSCFAAEISLCGRLSVPFEAEAAAVSYGRIVVRPGCVESTGFSSQGEEQSTDFFFKKKGSSSF</sequence>
<protein>
    <recommendedName>
        <fullName evidence="4">ATP synthase F0 subunit 8</fullName>
    </recommendedName>
</protein>
<comment type="caution">
    <text evidence="2">The sequence shown here is derived from an EMBL/GenBank/DDBJ whole genome shotgun (WGS) entry which is preliminary data.</text>
</comment>
<reference evidence="2 3" key="1">
    <citation type="submission" date="2021-06" db="EMBL/GenBank/DDBJ databases">
        <title>Caerostris darwini draft genome.</title>
        <authorList>
            <person name="Kono N."/>
            <person name="Arakawa K."/>
        </authorList>
    </citation>
    <scope>NUCLEOTIDE SEQUENCE [LARGE SCALE GENOMIC DNA]</scope>
</reference>
<dbReference type="EMBL" id="BPLQ01007740">
    <property type="protein sequence ID" value="GIY31993.1"/>
    <property type="molecule type" value="Genomic_DNA"/>
</dbReference>
<feature type="transmembrane region" description="Helical" evidence="1">
    <location>
        <begin position="20"/>
        <end position="38"/>
    </location>
</feature>
<organism evidence="2 3">
    <name type="scientific">Caerostris darwini</name>
    <dbReference type="NCBI Taxonomy" id="1538125"/>
    <lineage>
        <taxon>Eukaryota</taxon>
        <taxon>Metazoa</taxon>
        <taxon>Ecdysozoa</taxon>
        <taxon>Arthropoda</taxon>
        <taxon>Chelicerata</taxon>
        <taxon>Arachnida</taxon>
        <taxon>Araneae</taxon>
        <taxon>Araneomorphae</taxon>
        <taxon>Entelegynae</taxon>
        <taxon>Araneoidea</taxon>
        <taxon>Araneidae</taxon>
        <taxon>Caerostris</taxon>
    </lineage>
</organism>
<name>A0AAV4SCH3_9ARAC</name>
<keyword evidence="1" id="KW-0472">Membrane</keyword>